<feature type="active site" evidence="13">
    <location>
        <position position="144"/>
    </location>
</feature>
<dbReference type="GO" id="GO:0006281">
    <property type="term" value="P:DNA repair"/>
    <property type="evidence" value="ECO:0007669"/>
    <property type="project" value="UniProtKB-UniRule"/>
</dbReference>
<comment type="catalytic activity">
    <reaction evidence="12 13">
        <text>Endonucleolytic cleavage at a junction such as a reciprocal single-stranded crossover between two homologous DNA duplexes (Holliday junction).</text>
        <dbReference type="EC" id="3.1.21.10"/>
    </reaction>
</comment>
<dbReference type="GO" id="GO:0005737">
    <property type="term" value="C:cytoplasm"/>
    <property type="evidence" value="ECO:0007669"/>
    <property type="project" value="UniProtKB-SubCell"/>
</dbReference>
<dbReference type="InterPro" id="IPR002176">
    <property type="entry name" value="X-over_junc_endoDNase_RuvC"/>
</dbReference>
<keyword evidence="11 13" id="KW-0234">DNA repair</keyword>
<evidence type="ECO:0000256" key="2">
    <source>
        <dbReference type="ARBA" id="ARBA00022490"/>
    </source>
</evidence>
<comment type="subunit">
    <text evidence="13">Homodimer which binds Holliday junction (HJ) DNA. The HJ becomes 2-fold symmetrical on binding to RuvC with unstacked arms; it has a different conformation from HJ DNA in complex with RuvA. In the full resolvosome a probable DNA-RuvA(4)-RuvB(12)-RuvC(2) complex forms which resolves the HJ.</text>
</comment>
<protein>
    <recommendedName>
        <fullName evidence="13 14">Crossover junction endodeoxyribonuclease RuvC</fullName>
        <ecNumber evidence="13 14">3.1.21.10</ecNumber>
    </recommendedName>
    <alternativeName>
        <fullName evidence="13">Holliday junction nuclease RuvC</fullName>
    </alternativeName>
    <alternativeName>
        <fullName evidence="13">Holliday junction resolvase RuvC</fullName>
    </alternativeName>
</protein>
<keyword evidence="7 13" id="KW-0378">Hydrolase</keyword>
<sequence>MSAATRRLIGLDPGLRFTGWGVIDMRGSKLTHIANGAVRSDAALSLAERLLQLDEGLDAVVAEHRPDFAAVEQTFVNRDGAATLKLGQARAVCLLVPARRRIGVSEYAPNFIKRSVTGSGHADKKQVQSMVQMLLPTAEIANEHAADALAVAITLAHAGDFGGKMQDAIARAEQKGTVI</sequence>
<feature type="active site" evidence="13">
    <location>
        <position position="12"/>
    </location>
</feature>
<keyword evidence="9 13" id="KW-0238">DNA-binding</keyword>
<dbReference type="CDD" id="cd16962">
    <property type="entry name" value="RuvC"/>
    <property type="match status" value="1"/>
</dbReference>
<dbReference type="PANTHER" id="PTHR30194">
    <property type="entry name" value="CROSSOVER JUNCTION ENDODEOXYRIBONUCLEASE RUVC"/>
    <property type="match status" value="1"/>
</dbReference>
<keyword evidence="8 13" id="KW-0460">Magnesium</keyword>
<feature type="binding site" evidence="13">
    <location>
        <position position="144"/>
    </location>
    <ligand>
        <name>Mg(2+)</name>
        <dbReference type="ChEBI" id="CHEBI:18420"/>
        <label>1</label>
    </ligand>
</feature>
<evidence type="ECO:0000256" key="9">
    <source>
        <dbReference type="ARBA" id="ARBA00023125"/>
    </source>
</evidence>
<evidence type="ECO:0000256" key="7">
    <source>
        <dbReference type="ARBA" id="ARBA00022801"/>
    </source>
</evidence>
<accession>A0A937HK16</accession>
<dbReference type="Pfam" id="PF02075">
    <property type="entry name" value="RuvC"/>
    <property type="match status" value="1"/>
</dbReference>
<organism evidence="15 16">
    <name type="scientific">PS1 clade bacterium</name>
    <dbReference type="NCBI Taxonomy" id="2175152"/>
    <lineage>
        <taxon>Bacteria</taxon>
        <taxon>Pseudomonadati</taxon>
        <taxon>Pseudomonadota</taxon>
        <taxon>Alphaproteobacteria</taxon>
        <taxon>PS1 clade</taxon>
    </lineage>
</organism>
<dbReference type="PANTHER" id="PTHR30194:SF3">
    <property type="entry name" value="CROSSOVER JUNCTION ENDODEOXYRIBONUCLEASE RUVC"/>
    <property type="match status" value="1"/>
</dbReference>
<evidence type="ECO:0000256" key="12">
    <source>
        <dbReference type="ARBA" id="ARBA00029354"/>
    </source>
</evidence>
<evidence type="ECO:0000256" key="5">
    <source>
        <dbReference type="ARBA" id="ARBA00022759"/>
    </source>
</evidence>
<evidence type="ECO:0000256" key="6">
    <source>
        <dbReference type="ARBA" id="ARBA00022763"/>
    </source>
</evidence>
<keyword evidence="5 13" id="KW-0255">Endonuclease</keyword>
<dbReference type="SUPFAM" id="SSF53098">
    <property type="entry name" value="Ribonuclease H-like"/>
    <property type="match status" value="1"/>
</dbReference>
<evidence type="ECO:0000256" key="4">
    <source>
        <dbReference type="ARBA" id="ARBA00022723"/>
    </source>
</evidence>
<keyword evidence="6 13" id="KW-0227">DNA damage</keyword>
<evidence type="ECO:0000313" key="15">
    <source>
        <dbReference type="EMBL" id="MBL6761793.1"/>
    </source>
</evidence>
<dbReference type="GO" id="GO:0008821">
    <property type="term" value="F:crossover junction DNA endonuclease activity"/>
    <property type="evidence" value="ECO:0007669"/>
    <property type="project" value="UniProtKB-UniRule"/>
</dbReference>
<evidence type="ECO:0000313" key="16">
    <source>
        <dbReference type="Proteomes" id="UP000785783"/>
    </source>
</evidence>
<dbReference type="Gene3D" id="3.30.420.10">
    <property type="entry name" value="Ribonuclease H-like superfamily/Ribonuclease H"/>
    <property type="match status" value="1"/>
</dbReference>
<keyword evidence="3 13" id="KW-0540">Nuclease</keyword>
<dbReference type="GO" id="GO:0009432">
    <property type="term" value="P:SOS response"/>
    <property type="evidence" value="ECO:0007669"/>
    <property type="project" value="UniProtKB-ARBA"/>
</dbReference>
<comment type="caution">
    <text evidence="15">The sequence shown here is derived from an EMBL/GenBank/DDBJ whole genome shotgun (WGS) entry which is preliminary data.</text>
</comment>
<dbReference type="GO" id="GO:0048476">
    <property type="term" value="C:Holliday junction resolvase complex"/>
    <property type="evidence" value="ECO:0007669"/>
    <property type="project" value="UniProtKB-UniRule"/>
</dbReference>
<dbReference type="GO" id="GO:0003677">
    <property type="term" value="F:DNA binding"/>
    <property type="evidence" value="ECO:0007669"/>
    <property type="project" value="UniProtKB-KW"/>
</dbReference>
<keyword evidence="4 13" id="KW-0479">Metal-binding</keyword>
<evidence type="ECO:0000256" key="8">
    <source>
        <dbReference type="ARBA" id="ARBA00022842"/>
    </source>
</evidence>
<gene>
    <name evidence="13 15" type="primary">ruvC</name>
    <name evidence="15" type="ORF">ISQ19_03755</name>
</gene>
<comment type="subcellular location">
    <subcellularLocation>
        <location evidence="13">Cytoplasm</location>
    </subcellularLocation>
</comment>
<evidence type="ECO:0000256" key="11">
    <source>
        <dbReference type="ARBA" id="ARBA00023204"/>
    </source>
</evidence>
<feature type="active site" evidence="13">
    <location>
        <position position="72"/>
    </location>
</feature>
<evidence type="ECO:0000256" key="14">
    <source>
        <dbReference type="NCBIfam" id="TIGR00228"/>
    </source>
</evidence>
<dbReference type="EC" id="3.1.21.10" evidence="13 14"/>
<dbReference type="NCBIfam" id="TIGR00228">
    <property type="entry name" value="ruvC"/>
    <property type="match status" value="1"/>
</dbReference>
<feature type="binding site" evidence="13">
    <location>
        <position position="12"/>
    </location>
    <ligand>
        <name>Mg(2+)</name>
        <dbReference type="ChEBI" id="CHEBI:18420"/>
        <label>1</label>
    </ligand>
</feature>
<evidence type="ECO:0000256" key="13">
    <source>
        <dbReference type="HAMAP-Rule" id="MF_00034"/>
    </source>
</evidence>
<name>A0A937HK16_9PROT</name>
<comment type="similarity">
    <text evidence="1 13">Belongs to the RuvC family.</text>
</comment>
<dbReference type="PRINTS" id="PR00696">
    <property type="entry name" value="RSOLVASERUVC"/>
</dbReference>
<proteinExistence type="inferred from homology"/>
<dbReference type="AlphaFoldDB" id="A0A937HK16"/>
<dbReference type="GO" id="GO:0006310">
    <property type="term" value="P:DNA recombination"/>
    <property type="evidence" value="ECO:0007669"/>
    <property type="project" value="UniProtKB-UniRule"/>
</dbReference>
<keyword evidence="2 13" id="KW-0963">Cytoplasm</keyword>
<evidence type="ECO:0000256" key="1">
    <source>
        <dbReference type="ARBA" id="ARBA00009518"/>
    </source>
</evidence>
<comment type="cofactor">
    <cofactor evidence="13">
        <name>Mg(2+)</name>
        <dbReference type="ChEBI" id="CHEBI:18420"/>
    </cofactor>
    <text evidence="13">Binds 2 Mg(2+) ion per subunit.</text>
</comment>
<keyword evidence="10 13" id="KW-0233">DNA recombination</keyword>
<dbReference type="InterPro" id="IPR036397">
    <property type="entry name" value="RNaseH_sf"/>
</dbReference>
<evidence type="ECO:0000256" key="3">
    <source>
        <dbReference type="ARBA" id="ARBA00022722"/>
    </source>
</evidence>
<feature type="binding site" evidence="13">
    <location>
        <position position="72"/>
    </location>
    <ligand>
        <name>Mg(2+)</name>
        <dbReference type="ChEBI" id="CHEBI:18420"/>
        <label>2</label>
    </ligand>
</feature>
<evidence type="ECO:0000256" key="10">
    <source>
        <dbReference type="ARBA" id="ARBA00023172"/>
    </source>
</evidence>
<dbReference type="EMBL" id="JADHOK010000037">
    <property type="protein sequence ID" value="MBL6761793.1"/>
    <property type="molecule type" value="Genomic_DNA"/>
</dbReference>
<dbReference type="InterPro" id="IPR012337">
    <property type="entry name" value="RNaseH-like_sf"/>
</dbReference>
<dbReference type="HAMAP" id="MF_00034">
    <property type="entry name" value="RuvC"/>
    <property type="match status" value="1"/>
</dbReference>
<dbReference type="GO" id="GO:0000287">
    <property type="term" value="F:magnesium ion binding"/>
    <property type="evidence" value="ECO:0007669"/>
    <property type="project" value="UniProtKB-UniRule"/>
</dbReference>
<dbReference type="Proteomes" id="UP000785783">
    <property type="component" value="Unassembled WGS sequence"/>
</dbReference>
<dbReference type="FunFam" id="3.30.420.10:FF:000002">
    <property type="entry name" value="Crossover junction endodeoxyribonuclease RuvC"/>
    <property type="match status" value="1"/>
</dbReference>
<comment type="function">
    <text evidence="13">The RuvA-RuvB-RuvC complex processes Holliday junction (HJ) DNA during genetic recombination and DNA repair. Endonuclease that resolves HJ intermediates. Cleaves cruciform DNA by making single-stranded nicks across the HJ at symmetrical positions within the homologous arms, yielding a 5'-phosphate and a 3'-hydroxyl group; requires a central core of homology in the junction. The consensus cleavage sequence is 5'-(A/T)TT(C/G)-3'. Cleavage occurs on the 3'-side of the TT dinucleotide at the point of strand exchange. HJ branch migration catalyzed by RuvA-RuvB allows RuvC to scan DNA until it finds its consensus sequence, where it cleaves and resolves the cruciform DNA.</text>
</comment>
<reference evidence="15" key="1">
    <citation type="submission" date="2020-10" db="EMBL/GenBank/DDBJ databases">
        <title>Microbiome of the Black Sea water column analyzed by genome centric metagenomics.</title>
        <authorList>
            <person name="Cabello-Yeves P.J."/>
            <person name="Callieri C."/>
            <person name="Picazo A."/>
            <person name="Mehrshad M."/>
            <person name="Haro-Moreno J.M."/>
            <person name="Roda-Garcia J."/>
            <person name="Dzembekova N."/>
            <person name="Slabakova V."/>
            <person name="Slabakova N."/>
            <person name="Moncheva S."/>
            <person name="Rodriguez-Valera F."/>
        </authorList>
    </citation>
    <scope>NUCLEOTIDE SEQUENCE</scope>
    <source>
        <strain evidence="15">BS307-5m-G5</strain>
    </source>
</reference>